<evidence type="ECO:0000256" key="1">
    <source>
        <dbReference type="ARBA" id="ARBA00004555"/>
    </source>
</evidence>
<protein>
    <recommendedName>
        <fullName evidence="10">Trafficking protein particle complex subunit 11 domain-containing protein</fullName>
    </recommendedName>
</protein>
<proteinExistence type="predicted"/>
<comment type="caution">
    <text evidence="8">The sequence shown here is derived from an EMBL/GenBank/DDBJ whole genome shotgun (WGS) entry which is preliminary data.</text>
</comment>
<feature type="compositionally biased region" description="Low complexity" evidence="4">
    <location>
        <begin position="1068"/>
        <end position="1086"/>
    </location>
</feature>
<dbReference type="Pfam" id="PF23274">
    <property type="entry name" value="DUF7077"/>
    <property type="match status" value="1"/>
</dbReference>
<dbReference type="GO" id="GO:0005829">
    <property type="term" value="C:cytosol"/>
    <property type="evidence" value="ECO:0007669"/>
    <property type="project" value="GOC"/>
</dbReference>
<dbReference type="PANTHER" id="PTHR13251:SF3">
    <property type="entry name" value="TRAFFICKING PROTEIN PARTICLE COMPLEX SUBUNIT 10"/>
    <property type="match status" value="1"/>
</dbReference>
<feature type="domain" description="TRAPPC10/Trs130 C-terminal" evidence="5">
    <location>
        <begin position="1028"/>
        <end position="1113"/>
    </location>
</feature>
<comment type="subcellular location">
    <subcellularLocation>
        <location evidence="1">Golgi apparatus</location>
    </subcellularLocation>
</comment>
<evidence type="ECO:0000256" key="3">
    <source>
        <dbReference type="ARBA" id="ARBA00023034"/>
    </source>
</evidence>
<keyword evidence="3" id="KW-0333">Golgi apparatus</keyword>
<dbReference type="OrthoDB" id="10256906at2759"/>
<evidence type="ECO:0000256" key="2">
    <source>
        <dbReference type="ARBA" id="ARBA00022448"/>
    </source>
</evidence>
<dbReference type="Proteomes" id="UP000279259">
    <property type="component" value="Unassembled WGS sequence"/>
</dbReference>
<feature type="region of interest" description="Disordered" evidence="4">
    <location>
        <begin position="387"/>
        <end position="412"/>
    </location>
</feature>
<feature type="compositionally biased region" description="Polar residues" evidence="4">
    <location>
        <begin position="25"/>
        <end position="38"/>
    </location>
</feature>
<evidence type="ECO:0000256" key="4">
    <source>
        <dbReference type="SAM" id="MobiDB-lite"/>
    </source>
</evidence>
<organism evidence="8 9">
    <name type="scientific">Saitozyma podzolica</name>
    <dbReference type="NCBI Taxonomy" id="1890683"/>
    <lineage>
        <taxon>Eukaryota</taxon>
        <taxon>Fungi</taxon>
        <taxon>Dikarya</taxon>
        <taxon>Basidiomycota</taxon>
        <taxon>Agaricomycotina</taxon>
        <taxon>Tremellomycetes</taxon>
        <taxon>Tremellales</taxon>
        <taxon>Trimorphomycetaceae</taxon>
        <taxon>Saitozyma</taxon>
    </lineage>
</organism>
<gene>
    <name evidence="8" type="ORF">EHS25_003690</name>
</gene>
<dbReference type="Pfam" id="PF23036">
    <property type="entry name" value="TRAPPC10_1st"/>
    <property type="match status" value="1"/>
</dbReference>
<feature type="region of interest" description="Disordered" evidence="4">
    <location>
        <begin position="11"/>
        <end position="47"/>
    </location>
</feature>
<feature type="domain" description="DUF7077" evidence="7">
    <location>
        <begin position="720"/>
        <end position="830"/>
    </location>
</feature>
<evidence type="ECO:0000259" key="7">
    <source>
        <dbReference type="Pfam" id="PF23274"/>
    </source>
</evidence>
<keyword evidence="9" id="KW-1185">Reference proteome</keyword>
<evidence type="ECO:0000313" key="9">
    <source>
        <dbReference type="Proteomes" id="UP000279259"/>
    </source>
</evidence>
<accession>A0A427Y3A9</accession>
<feature type="region of interest" description="Disordered" evidence="4">
    <location>
        <begin position="1061"/>
        <end position="1086"/>
    </location>
</feature>
<dbReference type="AlphaFoldDB" id="A0A427Y3A9"/>
<dbReference type="GO" id="GO:0006891">
    <property type="term" value="P:intra-Golgi vesicle-mediated transport"/>
    <property type="evidence" value="ECO:0007669"/>
    <property type="project" value="TreeGrafter"/>
</dbReference>
<dbReference type="Pfam" id="PF12584">
    <property type="entry name" value="TRAPPC10"/>
    <property type="match status" value="1"/>
</dbReference>
<sequence length="1122" mass="122775">MPPNTVLVTYTLHPPSSPHLPSRSTVSAPNCRYGTSTGSPPPAHPSDAEVYKNSTRSFIRDWLSLLAARRHVHAPLIVLVNPPSADKVAAGSGKNVFGRDKGVLGKLKADFNTGKRDRCAQINLPSGDITDPTAWPEVINKLKESIVAAFDGAIHEREEEVKRGEAQRLTVGWNFCTWFLLKESLAHSFEGVNLHEDALIVYEELEASFIQVLKEQNLSWFGKLGATSPNDDSLPLLDVSRKRYRELLQTSQISIFDFRVYVFARQAVLLGRLGKITEIAKRGQWFVASLTRRLRESEGDLAEHFIEGWTYTACMDIVARCDEWSRIDRPNGDYSGLIAYESARSELLDIARIQVERIGVATGHLPNTYPFSPPSEMITQPDDVLFESSDAGMSDTSPEDAPPAPRPSLSDPQLLDAMADAGKFRGMYLSLTRKAVMAYESCGKANSVIRLRTDLAAVALHTSDWAAAYDLCKTLAQDCVNKHIWGPVTQFALEGALRAHRELGKEEDGDWAEFALAYLSSCASNFGKTRTPEADMPQDDQGGIVKGVLQGLVDLREEIEGKGRDSRLSIRQNHRADGPAAEHAVFDVSLLQHDTVASDEADVSTLVLQVTNRLLEAVTVDCVVIELHDELLGQISYEIGPTELAPGQNIVHARSGVRSFLLDPLHSRPEDFSADLLMRQTSVQGVFSLSSTSVRLGKASFHYSLAEVVDVRVRRDPLGVRAALRMPYDIALDKPSQVILEIQAGKCPLENARVEVLSMSPEVGFELDGATSLDKDHVIVVSEEGLSVGDLAEGETVELAIPLAGSAPSERALAQIRISYTARGEAREWIDVQGLFTGLPLTVNVQDFFRPSCLVSHFTIASDGDERLRVAGVELRADSENGYQVESCSTSDESHIVSVGQPLSCLFKIRQAASAKSTAAAAVLGLVIRYRRLDEEVHDLVEVAMADKPASKRASLLRGLESTRAEWLARYAATGQLPSLDGVELVQKDSQSKGRWRTLEIPVDVPQRKAYAWLIVDRRSLIVIQLLASVRISPSTTAPIYEGRPLTVKLRITTCSSWAVQPSNGTNDSDGPAAPDASDASSSKPTPMMFDVLAPSEDWIVLGSKKGWFEASLCGEQSSIPI</sequence>
<keyword evidence="2" id="KW-0813">Transport</keyword>
<name>A0A427Y3A9_9TREE</name>
<dbReference type="InterPro" id="IPR055505">
    <property type="entry name" value="DUF7077"/>
</dbReference>
<dbReference type="PANTHER" id="PTHR13251">
    <property type="entry name" value="EPILEPSY HOLOPROSENCEPHALY CANDIDATE 1/TMEM1"/>
    <property type="match status" value="1"/>
</dbReference>
<dbReference type="STRING" id="1890683.A0A427Y3A9"/>
<reference evidence="8 9" key="1">
    <citation type="submission" date="2018-11" db="EMBL/GenBank/DDBJ databases">
        <title>Genome sequence of Saitozyma podzolica DSM 27192.</title>
        <authorList>
            <person name="Aliyu H."/>
            <person name="Gorte O."/>
            <person name="Ochsenreither K."/>
        </authorList>
    </citation>
    <scope>NUCLEOTIDE SEQUENCE [LARGE SCALE GENOMIC DNA]</scope>
    <source>
        <strain evidence="8 9">DSM 27192</strain>
    </source>
</reference>
<dbReference type="EMBL" id="RSCD01000019">
    <property type="protein sequence ID" value="RSH85551.1"/>
    <property type="molecule type" value="Genomic_DNA"/>
</dbReference>
<dbReference type="GO" id="GO:1990071">
    <property type="term" value="C:TRAPPII protein complex"/>
    <property type="evidence" value="ECO:0007669"/>
    <property type="project" value="InterPro"/>
</dbReference>
<dbReference type="InterPro" id="IPR056913">
    <property type="entry name" value="TRAPPC10/Trs130_N"/>
</dbReference>
<evidence type="ECO:0000259" key="6">
    <source>
        <dbReference type="Pfam" id="PF23036"/>
    </source>
</evidence>
<dbReference type="InterPro" id="IPR022233">
    <property type="entry name" value="TRAPPC10/Trs130_C"/>
</dbReference>
<feature type="domain" description="TRAPPC10/Trs130 N-terminal" evidence="6">
    <location>
        <begin position="46"/>
        <end position="280"/>
    </location>
</feature>
<dbReference type="InterPro" id="IPR045126">
    <property type="entry name" value="TRAPPC10/Trs130"/>
</dbReference>
<evidence type="ECO:0000313" key="8">
    <source>
        <dbReference type="EMBL" id="RSH85551.1"/>
    </source>
</evidence>
<evidence type="ECO:0008006" key="10">
    <source>
        <dbReference type="Google" id="ProtNLM"/>
    </source>
</evidence>
<dbReference type="GO" id="GO:0034498">
    <property type="term" value="P:early endosome to Golgi transport"/>
    <property type="evidence" value="ECO:0007669"/>
    <property type="project" value="TreeGrafter"/>
</dbReference>
<evidence type="ECO:0000259" key="5">
    <source>
        <dbReference type="Pfam" id="PF12584"/>
    </source>
</evidence>